<feature type="region of interest" description="Disordered" evidence="15">
    <location>
        <begin position="1"/>
        <end position="40"/>
    </location>
</feature>
<dbReference type="GO" id="GO:0000166">
    <property type="term" value="F:nucleotide binding"/>
    <property type="evidence" value="ECO:0007669"/>
    <property type="project" value="UniProtKB-KW"/>
</dbReference>
<evidence type="ECO:0000256" key="7">
    <source>
        <dbReference type="ARBA" id="ARBA00022605"/>
    </source>
</evidence>
<dbReference type="NCBIfam" id="TIGR01357">
    <property type="entry name" value="aroB"/>
    <property type="match status" value="1"/>
</dbReference>
<feature type="compositionally biased region" description="Basic and acidic residues" evidence="15">
    <location>
        <begin position="86"/>
        <end position="95"/>
    </location>
</feature>
<evidence type="ECO:0000256" key="14">
    <source>
        <dbReference type="HAMAP-Rule" id="MF_00110"/>
    </source>
</evidence>
<feature type="binding site" evidence="14">
    <location>
        <position position="394"/>
    </location>
    <ligand>
        <name>Zn(2+)</name>
        <dbReference type="ChEBI" id="CHEBI:29105"/>
    </ligand>
</feature>
<feature type="binding site" evidence="14">
    <location>
        <position position="288"/>
    </location>
    <ligand>
        <name>NAD(+)</name>
        <dbReference type="ChEBI" id="CHEBI:57540"/>
    </ligand>
</feature>
<evidence type="ECO:0000256" key="11">
    <source>
        <dbReference type="ARBA" id="ARBA00023027"/>
    </source>
</evidence>
<dbReference type="GO" id="GO:0003856">
    <property type="term" value="F:3-dehydroquinate synthase activity"/>
    <property type="evidence" value="ECO:0007669"/>
    <property type="project" value="UniProtKB-UniRule"/>
</dbReference>
<comment type="catalytic activity">
    <reaction evidence="1 14">
        <text>7-phospho-2-dehydro-3-deoxy-D-arabino-heptonate = 3-dehydroquinate + phosphate</text>
        <dbReference type="Rhea" id="RHEA:21968"/>
        <dbReference type="ChEBI" id="CHEBI:32364"/>
        <dbReference type="ChEBI" id="CHEBI:43474"/>
        <dbReference type="ChEBI" id="CHEBI:58394"/>
        <dbReference type="EC" id="4.2.3.4"/>
    </reaction>
</comment>
<dbReference type="InterPro" id="IPR056179">
    <property type="entry name" value="DHQS_C"/>
</dbReference>
<comment type="cofactor">
    <cofactor evidence="3">
        <name>Zn(2+)</name>
        <dbReference type="ChEBI" id="CHEBI:29105"/>
    </cofactor>
</comment>
<feature type="binding site" evidence="14">
    <location>
        <position position="297"/>
    </location>
    <ligand>
        <name>NAD(+)</name>
        <dbReference type="ChEBI" id="CHEBI:57540"/>
    </ligand>
</feature>
<dbReference type="InterPro" id="IPR050071">
    <property type="entry name" value="Dehydroquinate_synthase"/>
</dbReference>
<proteinExistence type="inferred from homology"/>
<feature type="binding site" evidence="14">
    <location>
        <position position="411"/>
    </location>
    <ligand>
        <name>Zn(2+)</name>
        <dbReference type="ChEBI" id="CHEBI:29105"/>
    </ligand>
</feature>
<feature type="binding site" evidence="14">
    <location>
        <begin position="275"/>
        <end position="276"/>
    </location>
    <ligand>
        <name>NAD(+)</name>
        <dbReference type="ChEBI" id="CHEBI:57540"/>
    </ligand>
</feature>
<evidence type="ECO:0000256" key="9">
    <source>
        <dbReference type="ARBA" id="ARBA00022741"/>
    </source>
</evidence>
<protein>
    <recommendedName>
        <fullName evidence="6 14">3-dehydroquinate synthase</fullName>
        <shortName evidence="14">DHQS</shortName>
        <ecNumber evidence="6 14">4.2.3.4</ecNumber>
    </recommendedName>
</protein>
<dbReference type="EC" id="4.2.3.4" evidence="6 14"/>
<dbReference type="GO" id="GO:0005737">
    <property type="term" value="C:cytoplasm"/>
    <property type="evidence" value="ECO:0007669"/>
    <property type="project" value="UniProtKB-SubCell"/>
</dbReference>
<comment type="caution">
    <text evidence="18">The sequence shown here is derived from an EMBL/GenBank/DDBJ whole genome shotgun (WGS) entry which is preliminary data.</text>
</comment>
<organism evidence="18">
    <name type="scientific">Schlesneria paludicola</name>
    <dbReference type="NCBI Taxonomy" id="360056"/>
    <lineage>
        <taxon>Bacteria</taxon>
        <taxon>Pseudomonadati</taxon>
        <taxon>Planctomycetota</taxon>
        <taxon>Planctomycetia</taxon>
        <taxon>Planctomycetales</taxon>
        <taxon>Planctomycetaceae</taxon>
        <taxon>Schlesneria</taxon>
    </lineage>
</organism>
<dbReference type="AlphaFoldDB" id="A0A7C4QQR4"/>
<comment type="cofactor">
    <cofactor evidence="14">
        <name>Co(2+)</name>
        <dbReference type="ChEBI" id="CHEBI:48828"/>
    </cofactor>
    <cofactor evidence="14">
        <name>Zn(2+)</name>
        <dbReference type="ChEBI" id="CHEBI:29105"/>
    </cofactor>
    <text evidence="14">Binds 1 divalent metal cation per subunit. Can use either Co(2+) or Zn(2+).</text>
</comment>
<feature type="domain" description="3-dehydroquinate synthase N-terminal" evidence="16">
    <location>
        <begin position="213"/>
        <end position="325"/>
    </location>
</feature>
<keyword evidence="14" id="KW-0170">Cobalt</keyword>
<keyword evidence="7 14" id="KW-0028">Amino-acid biosynthesis</keyword>
<evidence type="ECO:0000313" key="18">
    <source>
        <dbReference type="EMBL" id="HGT39106.1"/>
    </source>
</evidence>
<feature type="binding site" evidence="14">
    <location>
        <position position="330"/>
    </location>
    <ligand>
        <name>Zn(2+)</name>
        <dbReference type="ChEBI" id="CHEBI:29105"/>
    </ligand>
</feature>
<dbReference type="EMBL" id="DSVQ01000012">
    <property type="protein sequence ID" value="HGT39106.1"/>
    <property type="molecule type" value="Genomic_DNA"/>
</dbReference>
<evidence type="ECO:0000256" key="12">
    <source>
        <dbReference type="ARBA" id="ARBA00023141"/>
    </source>
</evidence>
<keyword evidence="10 14" id="KW-0862">Zinc</keyword>
<evidence type="ECO:0000256" key="15">
    <source>
        <dbReference type="SAM" id="MobiDB-lite"/>
    </source>
</evidence>
<dbReference type="Pfam" id="PF01761">
    <property type="entry name" value="DHQ_synthase"/>
    <property type="match status" value="1"/>
</dbReference>
<dbReference type="FunFam" id="3.40.50.1970:FF:000007">
    <property type="entry name" value="Pentafunctional AROM polypeptide"/>
    <property type="match status" value="1"/>
</dbReference>
<evidence type="ECO:0000256" key="10">
    <source>
        <dbReference type="ARBA" id="ARBA00022833"/>
    </source>
</evidence>
<evidence type="ECO:0000256" key="3">
    <source>
        <dbReference type="ARBA" id="ARBA00001947"/>
    </source>
</evidence>
<dbReference type="Pfam" id="PF24621">
    <property type="entry name" value="DHQS_C"/>
    <property type="match status" value="1"/>
</dbReference>
<keyword evidence="9 14" id="KW-0547">Nucleotide-binding</keyword>
<dbReference type="GO" id="GO:0008652">
    <property type="term" value="P:amino acid biosynthetic process"/>
    <property type="evidence" value="ECO:0007669"/>
    <property type="project" value="UniProtKB-KW"/>
</dbReference>
<dbReference type="Gene3D" id="1.20.1090.10">
    <property type="entry name" value="Dehydroquinate synthase-like - alpha domain"/>
    <property type="match status" value="1"/>
</dbReference>
<evidence type="ECO:0000256" key="1">
    <source>
        <dbReference type="ARBA" id="ARBA00001393"/>
    </source>
</evidence>
<dbReference type="InterPro" id="IPR016037">
    <property type="entry name" value="DHQ_synth_AroB"/>
</dbReference>
<evidence type="ECO:0000256" key="13">
    <source>
        <dbReference type="ARBA" id="ARBA00023239"/>
    </source>
</evidence>
<evidence type="ECO:0000256" key="8">
    <source>
        <dbReference type="ARBA" id="ARBA00022723"/>
    </source>
</evidence>
<accession>A0A7C4QQR4</accession>
<gene>
    <name evidence="14 18" type="primary">aroB</name>
    <name evidence="18" type="ORF">ENS64_07555</name>
</gene>
<evidence type="ECO:0000256" key="4">
    <source>
        <dbReference type="ARBA" id="ARBA00003485"/>
    </source>
</evidence>
<evidence type="ECO:0000256" key="6">
    <source>
        <dbReference type="ARBA" id="ARBA00013031"/>
    </source>
</evidence>
<evidence type="ECO:0000256" key="2">
    <source>
        <dbReference type="ARBA" id="ARBA00001911"/>
    </source>
</evidence>
<dbReference type="InterPro" id="IPR030960">
    <property type="entry name" value="DHQS/DOIS_N"/>
</dbReference>
<evidence type="ECO:0000259" key="17">
    <source>
        <dbReference type="Pfam" id="PF24621"/>
    </source>
</evidence>
<dbReference type="CDD" id="cd08195">
    <property type="entry name" value="DHQS"/>
    <property type="match status" value="1"/>
</dbReference>
<comment type="caution">
    <text evidence="14">Lacks conserved residue(s) required for the propagation of feature annotation.</text>
</comment>
<comment type="similarity">
    <text evidence="14">Belongs to the sugar phosphate cyclases superfamily. Dehydroquinate synthase family.</text>
</comment>
<dbReference type="PANTHER" id="PTHR43622">
    <property type="entry name" value="3-DEHYDROQUINATE SYNTHASE"/>
    <property type="match status" value="1"/>
</dbReference>
<evidence type="ECO:0000259" key="16">
    <source>
        <dbReference type="Pfam" id="PF01761"/>
    </source>
</evidence>
<keyword evidence="12 14" id="KW-0057">Aromatic amino acid biosynthesis</keyword>
<sequence>MRGPSNTGRIDHRRLVRAPQPNQIPGRTRTKTGLPHSPRRQRWILLRGRVDQPCRGCCSSWPRVGSARQFPTPHAAVRIRSFRSSPRRDTLKSDFQDIPPNPRKGEGVRRPLPCPRSAPGGGGRTALGEESTPVSTAEETVCVNLGPRTYEILIAPQALHRTAEVVWRWYVQHAGKPPAEPLGVIITDCQVGPLHAATVTTSLERAGWRTDVVELPAGEPSKSLSVIMQVYDRLIALQADRQTVVLALGGGVIGDAAGFVAATYARGIPFVQLPTTLLADVDSSVGGKVGVNHPLAKNMIGAFYQPFGVLIDTAALATLPEREYRSGLAEVVKYGVILDADFFARLEAQVDPLNRRDAACLSAVIARSCRLKADIVEKDEFERTGLRAALNYGHTFAHAFEALCGYGELLHGEAVSIGMLCASRLAERRGLIGRDVTERQRQLLTALHLPTQLPAGTKLSANDVLARMRLDKKAVAGKLRFVLPTRLGHVETIAGIPDDDVRAVLAEIGVF</sequence>
<comment type="function">
    <text evidence="4 14">Catalyzes the conversion of 3-deoxy-D-arabino-heptulosonate 7-phosphate (DAHP) to dehydroquinate (DHQ).</text>
</comment>
<dbReference type="Gene3D" id="3.40.50.1970">
    <property type="match status" value="1"/>
</dbReference>
<dbReference type="GO" id="GO:0009073">
    <property type="term" value="P:aromatic amino acid family biosynthetic process"/>
    <property type="evidence" value="ECO:0007669"/>
    <property type="project" value="UniProtKB-KW"/>
</dbReference>
<name>A0A7C4QQR4_9PLAN</name>
<keyword evidence="11 14" id="KW-0520">NAD</keyword>
<comment type="pathway">
    <text evidence="5 14">Metabolic intermediate biosynthesis; chorismate biosynthesis; chorismate from D-erythrose 4-phosphate and phosphoenolpyruvate: step 2/7.</text>
</comment>
<dbReference type="PANTHER" id="PTHR43622:SF7">
    <property type="entry name" value="3-DEHYDROQUINATE SYNTHASE, CHLOROPLASTIC"/>
    <property type="match status" value="1"/>
</dbReference>
<dbReference type="HAMAP" id="MF_00110">
    <property type="entry name" value="DHQ_synthase"/>
    <property type="match status" value="1"/>
</dbReference>
<keyword evidence="14" id="KW-0963">Cytoplasm</keyword>
<dbReference type="GO" id="GO:0009423">
    <property type="term" value="P:chorismate biosynthetic process"/>
    <property type="evidence" value="ECO:0007669"/>
    <property type="project" value="UniProtKB-UniRule"/>
</dbReference>
<feature type="domain" description="3-dehydroquinate synthase C-terminal" evidence="17">
    <location>
        <begin position="327"/>
        <end position="474"/>
    </location>
</feature>
<feature type="region of interest" description="Disordered" evidence="15">
    <location>
        <begin position="82"/>
        <end position="133"/>
    </location>
</feature>
<evidence type="ECO:0000256" key="5">
    <source>
        <dbReference type="ARBA" id="ARBA00004661"/>
    </source>
</evidence>
<dbReference type="UniPathway" id="UPA00053">
    <property type="reaction ID" value="UER00085"/>
</dbReference>
<keyword evidence="13 14" id="KW-0456">Lyase</keyword>
<dbReference type="SUPFAM" id="SSF56796">
    <property type="entry name" value="Dehydroquinate synthase-like"/>
    <property type="match status" value="1"/>
</dbReference>
<comment type="subcellular location">
    <subcellularLocation>
        <location evidence="14">Cytoplasm</location>
    </subcellularLocation>
</comment>
<reference evidence="18" key="1">
    <citation type="journal article" date="2020" name="mSystems">
        <title>Genome- and Community-Level Interaction Insights into Carbon Utilization and Element Cycling Functions of Hydrothermarchaeota in Hydrothermal Sediment.</title>
        <authorList>
            <person name="Zhou Z."/>
            <person name="Liu Y."/>
            <person name="Xu W."/>
            <person name="Pan J."/>
            <person name="Luo Z.H."/>
            <person name="Li M."/>
        </authorList>
    </citation>
    <scope>NUCLEOTIDE SEQUENCE [LARGE SCALE GENOMIC DNA]</scope>
    <source>
        <strain evidence="18">SpSt-508</strain>
    </source>
</reference>
<comment type="cofactor">
    <cofactor evidence="2 14">
        <name>NAD(+)</name>
        <dbReference type="ChEBI" id="CHEBI:57540"/>
    </cofactor>
</comment>
<dbReference type="GO" id="GO:0046872">
    <property type="term" value="F:metal ion binding"/>
    <property type="evidence" value="ECO:0007669"/>
    <property type="project" value="UniProtKB-KW"/>
</dbReference>
<feature type="binding site" evidence="14">
    <location>
        <begin position="251"/>
        <end position="255"/>
    </location>
    <ligand>
        <name>NAD(+)</name>
        <dbReference type="ChEBI" id="CHEBI:57540"/>
    </ligand>
</feature>
<keyword evidence="8 14" id="KW-0479">Metal-binding</keyword>